<accession>A0A0F9VW05</accession>
<protein>
    <recommendedName>
        <fullName evidence="3">EamA domain-containing protein</fullName>
    </recommendedName>
</protein>
<reference evidence="2" key="1">
    <citation type="journal article" date="2015" name="Nature">
        <title>Complex archaea that bridge the gap between prokaryotes and eukaryotes.</title>
        <authorList>
            <person name="Spang A."/>
            <person name="Saw J.H."/>
            <person name="Jorgensen S.L."/>
            <person name="Zaremba-Niedzwiedzka K."/>
            <person name="Martijn J."/>
            <person name="Lind A.E."/>
            <person name="van Eijk R."/>
            <person name="Schleper C."/>
            <person name="Guy L."/>
            <person name="Ettema T.J."/>
        </authorList>
    </citation>
    <scope>NUCLEOTIDE SEQUENCE</scope>
</reference>
<keyword evidence="1" id="KW-0472">Membrane</keyword>
<feature type="transmembrane region" description="Helical" evidence="1">
    <location>
        <begin position="47"/>
        <end position="68"/>
    </location>
</feature>
<feature type="transmembrane region" description="Helical" evidence="1">
    <location>
        <begin position="20"/>
        <end position="41"/>
    </location>
</feature>
<proteinExistence type="predicted"/>
<organism evidence="2">
    <name type="scientific">marine sediment metagenome</name>
    <dbReference type="NCBI Taxonomy" id="412755"/>
    <lineage>
        <taxon>unclassified sequences</taxon>
        <taxon>metagenomes</taxon>
        <taxon>ecological metagenomes</taxon>
    </lineage>
</organism>
<sequence length="111" mass="11893">MTSLSTTRTHSRKRAWLAPLVYLLSGGALLGLSTNLAKLAGDIQLPALAFLFWSISGAALILLVLAAFRGNLPPVNVRTVEYYAISGLLGVAGANLLFSQLSPMWVRGSWH</sequence>
<feature type="transmembrane region" description="Helical" evidence="1">
    <location>
        <begin position="80"/>
        <end position="101"/>
    </location>
</feature>
<gene>
    <name evidence="2" type="ORF">LCGC14_0035920</name>
</gene>
<dbReference type="AlphaFoldDB" id="A0A0F9VW05"/>
<evidence type="ECO:0000313" key="2">
    <source>
        <dbReference type="EMBL" id="KKO09251.1"/>
    </source>
</evidence>
<name>A0A0F9VW05_9ZZZZ</name>
<comment type="caution">
    <text evidence="2">The sequence shown here is derived from an EMBL/GenBank/DDBJ whole genome shotgun (WGS) entry which is preliminary data.</text>
</comment>
<dbReference type="EMBL" id="LAZR01000007">
    <property type="protein sequence ID" value="KKO09251.1"/>
    <property type="molecule type" value="Genomic_DNA"/>
</dbReference>
<keyword evidence="1" id="KW-0812">Transmembrane</keyword>
<evidence type="ECO:0000256" key="1">
    <source>
        <dbReference type="SAM" id="Phobius"/>
    </source>
</evidence>
<keyword evidence="1" id="KW-1133">Transmembrane helix</keyword>
<evidence type="ECO:0008006" key="3">
    <source>
        <dbReference type="Google" id="ProtNLM"/>
    </source>
</evidence>